<feature type="compositionally biased region" description="Basic and acidic residues" evidence="6">
    <location>
        <begin position="226"/>
        <end position="243"/>
    </location>
</feature>
<evidence type="ECO:0000256" key="2">
    <source>
        <dbReference type="ARBA" id="ARBA00023125"/>
    </source>
</evidence>
<dbReference type="GO" id="GO:0000981">
    <property type="term" value="F:DNA-binding transcription factor activity, RNA polymerase II-specific"/>
    <property type="evidence" value="ECO:0007669"/>
    <property type="project" value="InterPro"/>
</dbReference>
<feature type="compositionally biased region" description="Basic residues" evidence="6">
    <location>
        <begin position="291"/>
        <end position="312"/>
    </location>
</feature>
<dbReference type="Pfam" id="PF00172">
    <property type="entry name" value="Zn_clus"/>
    <property type="match status" value="1"/>
</dbReference>
<dbReference type="InterPro" id="IPR036864">
    <property type="entry name" value="Zn2-C6_fun-type_DNA-bd_sf"/>
</dbReference>
<dbReference type="RefSeq" id="XP_020118174.1">
    <property type="nucleotide sequence ID" value="XM_020268989.1"/>
</dbReference>
<dbReference type="OrthoDB" id="4151048at2759"/>
<feature type="compositionally biased region" description="Polar residues" evidence="6">
    <location>
        <begin position="371"/>
        <end position="388"/>
    </location>
</feature>
<dbReference type="SUPFAM" id="SSF57701">
    <property type="entry name" value="Zn2/Cys6 DNA-binding domain"/>
    <property type="match status" value="1"/>
</dbReference>
<keyword evidence="2" id="KW-0238">DNA-binding</keyword>
<evidence type="ECO:0000256" key="4">
    <source>
        <dbReference type="ARBA" id="ARBA00023242"/>
    </source>
</evidence>
<organism evidence="8 9">
    <name type="scientific">Talaromyces atroroseus</name>
    <dbReference type="NCBI Taxonomy" id="1441469"/>
    <lineage>
        <taxon>Eukaryota</taxon>
        <taxon>Fungi</taxon>
        <taxon>Dikarya</taxon>
        <taxon>Ascomycota</taxon>
        <taxon>Pezizomycotina</taxon>
        <taxon>Eurotiomycetes</taxon>
        <taxon>Eurotiomycetidae</taxon>
        <taxon>Eurotiales</taxon>
        <taxon>Trichocomaceae</taxon>
        <taxon>Talaromyces</taxon>
        <taxon>Talaromyces sect. Trachyspermi</taxon>
    </lineage>
</organism>
<feature type="region of interest" description="Disordered" evidence="6">
    <location>
        <begin position="367"/>
        <end position="418"/>
    </location>
</feature>
<reference evidence="8 9" key="1">
    <citation type="submission" date="2015-06" db="EMBL/GenBank/DDBJ databases">
        <title>Talaromyces atroroseus IBT 11181 draft genome.</title>
        <authorList>
            <person name="Rasmussen K.B."/>
            <person name="Rasmussen S."/>
            <person name="Petersen B."/>
            <person name="Sicheritz-Ponten T."/>
            <person name="Mortensen U.H."/>
            <person name="Thrane U."/>
        </authorList>
    </citation>
    <scope>NUCLEOTIDE SEQUENCE [LARGE SCALE GENOMIC DNA]</scope>
    <source>
        <strain evidence="8 9">IBT 11181</strain>
    </source>
</reference>
<gene>
    <name evidence="8" type="ORF">UA08_06684</name>
</gene>
<dbReference type="GO" id="GO:0008270">
    <property type="term" value="F:zinc ion binding"/>
    <property type="evidence" value="ECO:0007669"/>
    <property type="project" value="InterPro"/>
</dbReference>
<dbReference type="Gene3D" id="4.10.240.10">
    <property type="entry name" value="Zn(2)-C6 fungal-type DNA-binding domain"/>
    <property type="match status" value="1"/>
</dbReference>
<feature type="domain" description="Zn(2)-C6 fungal-type" evidence="7">
    <location>
        <begin position="456"/>
        <end position="486"/>
    </location>
</feature>
<proteinExistence type="predicted"/>
<feature type="region of interest" description="Disordered" evidence="6">
    <location>
        <begin position="195"/>
        <end position="326"/>
    </location>
</feature>
<dbReference type="GeneID" id="31006439"/>
<dbReference type="EMBL" id="LFMY01000010">
    <property type="protein sequence ID" value="OKL58053.1"/>
    <property type="molecule type" value="Genomic_DNA"/>
</dbReference>
<protein>
    <recommendedName>
        <fullName evidence="7">Zn(2)-C6 fungal-type domain-containing protein</fullName>
    </recommendedName>
</protein>
<evidence type="ECO:0000256" key="3">
    <source>
        <dbReference type="ARBA" id="ARBA00023163"/>
    </source>
</evidence>
<dbReference type="CDD" id="cd00067">
    <property type="entry name" value="GAL4"/>
    <property type="match status" value="1"/>
</dbReference>
<dbReference type="AlphaFoldDB" id="A0A225AFX5"/>
<accession>A0A225AFX5</accession>
<name>A0A225AFX5_TALAT</name>
<keyword evidence="4" id="KW-0539">Nucleus</keyword>
<dbReference type="SMART" id="SM00066">
    <property type="entry name" value="GAL4"/>
    <property type="match status" value="1"/>
</dbReference>
<comment type="caution">
    <text evidence="8">The sequence shown here is derived from an EMBL/GenBank/DDBJ whole genome shotgun (WGS) entry which is preliminary data.</text>
</comment>
<evidence type="ECO:0000256" key="6">
    <source>
        <dbReference type="SAM" id="MobiDB-lite"/>
    </source>
</evidence>
<evidence type="ECO:0000259" key="7">
    <source>
        <dbReference type="PROSITE" id="PS50048"/>
    </source>
</evidence>
<feature type="compositionally biased region" description="Polar residues" evidence="6">
    <location>
        <begin position="280"/>
        <end position="290"/>
    </location>
</feature>
<evidence type="ECO:0000256" key="1">
    <source>
        <dbReference type="ARBA" id="ARBA00023015"/>
    </source>
</evidence>
<dbReference type="PROSITE" id="PS50048">
    <property type="entry name" value="ZN2_CY6_FUNGAL_2"/>
    <property type="match status" value="1"/>
</dbReference>
<dbReference type="GO" id="GO:0003677">
    <property type="term" value="F:DNA binding"/>
    <property type="evidence" value="ECO:0007669"/>
    <property type="project" value="UniProtKB-KW"/>
</dbReference>
<keyword evidence="9" id="KW-1185">Reference proteome</keyword>
<feature type="coiled-coil region" evidence="5">
    <location>
        <begin position="500"/>
        <end position="541"/>
    </location>
</feature>
<dbReference type="InterPro" id="IPR001138">
    <property type="entry name" value="Zn2Cys6_DnaBD"/>
</dbReference>
<keyword evidence="3" id="KW-0804">Transcription</keyword>
<evidence type="ECO:0000256" key="5">
    <source>
        <dbReference type="SAM" id="Coils"/>
    </source>
</evidence>
<sequence>MQQGSPCQVDPEQQPTLEDRRYDINVSRSSANTSNEVFCDGTEFNPTLPESVPTNWDELLATSSDLATKNEGSETGVTPGLFMSTFNSLDNPRGIEQVISHPAHFNPASTTEYPFDFGFNNPMNSFSQTNPYQPDTGKFVATDMGLAHTVGPVMAGTTMRMQNTTVFQSKNTDYDSLTSPSELFEIEHSRTNALSPVADLDGEKRKRKIRSDKGIKRGPNLAKGMAAKDRDCLHGDENNDKEANKRKRNLEDDEEGAQDECEVPQKHARHDEDDLEESVPNETDMQTVTSRRPKWGRKKGHPNIRYRYNLRLKKQEEQEDEQTTNGGILSTASVSEGVSKLFQLLQTAVTPKKNYSRNKNRFKEAAAPLSDQATAVQEKSNEVISNTDEVSKTTKAKVSREKHNPRPPISEDIVRSTAPEGWDPYDNAFYSGDDNISDDGLEDRGKASAYKPPRMACRRCNKLKQPCDHKYPSCSLCAKNNLRCRYRDDLTGRQIRPGQLEEVEAAYYQSTQQIQRLDETVKNQQELLEEAYQRIEAWQTTARNIMDLRNIPADGLWVEGLQSGEPFIER</sequence>
<dbReference type="Proteomes" id="UP000214365">
    <property type="component" value="Unassembled WGS sequence"/>
</dbReference>
<evidence type="ECO:0000313" key="8">
    <source>
        <dbReference type="EMBL" id="OKL58053.1"/>
    </source>
</evidence>
<evidence type="ECO:0000313" key="9">
    <source>
        <dbReference type="Proteomes" id="UP000214365"/>
    </source>
</evidence>
<feature type="compositionally biased region" description="Basic and acidic residues" evidence="6">
    <location>
        <begin position="263"/>
        <end position="272"/>
    </location>
</feature>
<keyword evidence="5" id="KW-0175">Coiled coil</keyword>
<feature type="compositionally biased region" description="Acidic residues" evidence="6">
    <location>
        <begin position="251"/>
        <end position="262"/>
    </location>
</feature>
<keyword evidence="1" id="KW-0805">Transcription regulation</keyword>